<dbReference type="EMBL" id="JAQQWN010000008">
    <property type="protein sequence ID" value="KAK8071492.1"/>
    <property type="molecule type" value="Genomic_DNA"/>
</dbReference>
<feature type="compositionally biased region" description="Basic and acidic residues" evidence="1">
    <location>
        <begin position="176"/>
        <end position="187"/>
    </location>
</feature>
<protein>
    <recommendedName>
        <fullName evidence="4">C2H2-type domain-containing protein</fullName>
    </recommendedName>
</protein>
<feature type="compositionally biased region" description="Low complexity" evidence="1">
    <location>
        <begin position="151"/>
        <end position="162"/>
    </location>
</feature>
<reference evidence="2 3" key="1">
    <citation type="submission" date="2023-01" db="EMBL/GenBank/DDBJ databases">
        <title>Analysis of 21 Apiospora genomes using comparative genomics revels a genus with tremendous synthesis potential of carbohydrate active enzymes and secondary metabolites.</title>
        <authorList>
            <person name="Sorensen T."/>
        </authorList>
    </citation>
    <scope>NUCLEOTIDE SEQUENCE [LARGE SCALE GENOMIC DNA]</scope>
    <source>
        <strain evidence="2 3">CBS 114990</strain>
    </source>
</reference>
<evidence type="ECO:0008006" key="4">
    <source>
        <dbReference type="Google" id="ProtNLM"/>
    </source>
</evidence>
<feature type="compositionally biased region" description="Polar residues" evidence="1">
    <location>
        <begin position="163"/>
        <end position="175"/>
    </location>
</feature>
<comment type="caution">
    <text evidence="2">The sequence shown here is derived from an EMBL/GenBank/DDBJ whole genome shotgun (WGS) entry which is preliminary data.</text>
</comment>
<gene>
    <name evidence="2" type="ORF">PG997_011695</name>
</gene>
<sequence length="396" mass="44193">MVSKPPKPRQIVARTRNFGHFLGGAVTGLLKRSLHGLSRNPNKKLKGMPGFERLQPPDGGDALSPRGPTKGSRPGLNHLELQLHDLDNSFNVLRNLLVAYWCYFWCPQASKFGSETDFAESFLENYHCIVEAHSSCEDGAGSGSGSGSGGTDPTTFDGTTATNSSWNAPRNSQKGNGKDSQDPDRRGNKSQRGGTSIVSAGQGARQLLCPWFFQGRWGELCSHKCNRVGDVRQHIFRRHRQPLHCPNCGVVCNSEQTYQTHITQRTCIPAAFDHAGVTPDQWSDICARAQAPPHTVNGGEEERWFQIWDILFPGQPRPRSPYTDGSIFTMRVGDIAHRFLDEGRAWDLIYELIPMDTPNVHPNYRQELHTLFEDLLRRLVARAGEEDRLHGFSRAP</sequence>
<dbReference type="RefSeq" id="XP_066665300.1">
    <property type="nucleotide sequence ID" value="XM_066816010.1"/>
</dbReference>
<organism evidence="2 3">
    <name type="scientific">Apiospora hydei</name>
    <dbReference type="NCBI Taxonomy" id="1337664"/>
    <lineage>
        <taxon>Eukaryota</taxon>
        <taxon>Fungi</taxon>
        <taxon>Dikarya</taxon>
        <taxon>Ascomycota</taxon>
        <taxon>Pezizomycotina</taxon>
        <taxon>Sordariomycetes</taxon>
        <taxon>Xylariomycetidae</taxon>
        <taxon>Amphisphaeriales</taxon>
        <taxon>Apiosporaceae</taxon>
        <taxon>Apiospora</taxon>
    </lineage>
</organism>
<feature type="region of interest" description="Disordered" evidence="1">
    <location>
        <begin position="139"/>
        <end position="197"/>
    </location>
</feature>
<evidence type="ECO:0000256" key="1">
    <source>
        <dbReference type="SAM" id="MobiDB-lite"/>
    </source>
</evidence>
<evidence type="ECO:0000313" key="2">
    <source>
        <dbReference type="EMBL" id="KAK8071492.1"/>
    </source>
</evidence>
<keyword evidence="3" id="KW-1185">Reference proteome</keyword>
<feature type="region of interest" description="Disordered" evidence="1">
    <location>
        <begin position="37"/>
        <end position="75"/>
    </location>
</feature>
<name>A0ABR1VJS8_9PEZI</name>
<feature type="compositionally biased region" description="Gly residues" evidence="1">
    <location>
        <begin position="140"/>
        <end position="150"/>
    </location>
</feature>
<dbReference type="GeneID" id="92049070"/>
<evidence type="ECO:0000313" key="3">
    <source>
        <dbReference type="Proteomes" id="UP001433268"/>
    </source>
</evidence>
<dbReference type="PANTHER" id="PTHR38166">
    <property type="entry name" value="C2H2-TYPE DOMAIN-CONTAINING PROTEIN-RELATED"/>
    <property type="match status" value="1"/>
</dbReference>
<accession>A0ABR1VJS8</accession>
<proteinExistence type="predicted"/>
<dbReference type="Proteomes" id="UP001433268">
    <property type="component" value="Unassembled WGS sequence"/>
</dbReference>
<dbReference type="PANTHER" id="PTHR38166:SF1">
    <property type="entry name" value="C2H2-TYPE DOMAIN-CONTAINING PROTEIN"/>
    <property type="match status" value="1"/>
</dbReference>